<dbReference type="AlphaFoldDB" id="A0A9X2XXS0"/>
<dbReference type="InterPro" id="IPR006626">
    <property type="entry name" value="PbH1"/>
</dbReference>
<reference evidence="5" key="1">
    <citation type="submission" date="2022-09" db="EMBL/GenBank/DDBJ databases">
        <authorList>
            <person name="Yuan C."/>
            <person name="Ke Z."/>
        </authorList>
    </citation>
    <scope>NUCLEOTIDE SEQUENCE</scope>
    <source>
        <strain evidence="5">LB-8</strain>
    </source>
</reference>
<dbReference type="Proteomes" id="UP001155483">
    <property type="component" value="Unassembled WGS sequence"/>
</dbReference>
<dbReference type="SMART" id="SM00710">
    <property type="entry name" value="PbH1"/>
    <property type="match status" value="4"/>
</dbReference>
<dbReference type="EMBL" id="JAOTIF010000014">
    <property type="protein sequence ID" value="MCU7550647.1"/>
    <property type="molecule type" value="Genomic_DNA"/>
</dbReference>
<keyword evidence="2 4" id="KW-0378">Hydrolase</keyword>
<evidence type="ECO:0000313" key="5">
    <source>
        <dbReference type="EMBL" id="MCU7550647.1"/>
    </source>
</evidence>
<gene>
    <name evidence="5" type="ORF">OCK74_16125</name>
</gene>
<dbReference type="GO" id="GO:0005975">
    <property type="term" value="P:carbohydrate metabolic process"/>
    <property type="evidence" value="ECO:0007669"/>
    <property type="project" value="InterPro"/>
</dbReference>
<dbReference type="Pfam" id="PF00295">
    <property type="entry name" value="Glyco_hydro_28"/>
    <property type="match status" value="1"/>
</dbReference>
<accession>A0A9X2XXS0</accession>
<dbReference type="GO" id="GO:0004650">
    <property type="term" value="F:polygalacturonase activity"/>
    <property type="evidence" value="ECO:0007669"/>
    <property type="project" value="InterPro"/>
</dbReference>
<dbReference type="InterPro" id="IPR011050">
    <property type="entry name" value="Pectin_lyase_fold/virulence"/>
</dbReference>
<sequence>MNRFIVLYALSYFTLSNAVANSNRLQEPIRIGTRYINEKRYNIAERGAIGDNKTLNTKAIQAVIDECAQNGGGILVIPKGIFVSGSLFLKPGVNIELQEGAVLKGSTNIDDYPKLSTRIEGHFEPWRAALINGDRVDHLRITGFGTLDGSGELFWKEFYNRRNADNKTTNLNVERPRLTFIQNSKDVRISGITYLNSGFWNLHLYRCQNVTVEYCRFQAPSGPKPYHHAPSSDGIDVDSSLDIVISNCFFSVGDDCIALKGSKGPFAMQDQDSPPVERVQISDCIFEAGGGIVTFGSEATIVRNVDVKRCITLGPTVLRLKLRPDTPQQYENVSMSDITMKNGAVIFKVSPWTQYFDLKGQEAPKALVRNIKISNVRGTGGSFGQITGHDQTVIRDILVENVDVQLKSTDFQVGNVQELRFRKVKVNGKTMPVPTSGKTVENSKE</sequence>
<dbReference type="SUPFAM" id="SSF51126">
    <property type="entry name" value="Pectin lyase-like"/>
    <property type="match status" value="1"/>
</dbReference>
<dbReference type="InterPro" id="IPR012334">
    <property type="entry name" value="Pectin_lyas_fold"/>
</dbReference>
<dbReference type="Gene3D" id="2.160.20.10">
    <property type="entry name" value="Single-stranded right-handed beta-helix, Pectin lyase-like"/>
    <property type="match status" value="1"/>
</dbReference>
<evidence type="ECO:0000256" key="2">
    <source>
        <dbReference type="ARBA" id="ARBA00022801"/>
    </source>
</evidence>
<proteinExistence type="inferred from homology"/>
<evidence type="ECO:0000256" key="1">
    <source>
        <dbReference type="ARBA" id="ARBA00008834"/>
    </source>
</evidence>
<keyword evidence="6" id="KW-1185">Reference proteome</keyword>
<keyword evidence="3 4" id="KW-0326">Glycosidase</keyword>
<dbReference type="RefSeq" id="WP_279298086.1">
    <property type="nucleotide sequence ID" value="NZ_JAOTIF010000014.1"/>
</dbReference>
<protein>
    <submittedName>
        <fullName evidence="5">Glycosyl hydrolase family 28 protein</fullName>
    </submittedName>
</protein>
<name>A0A9X2XXS0_9BACT</name>
<comment type="caution">
    <text evidence="5">The sequence shown here is derived from an EMBL/GenBank/DDBJ whole genome shotgun (WGS) entry which is preliminary data.</text>
</comment>
<dbReference type="InterPro" id="IPR051801">
    <property type="entry name" value="GH28_Enzymes"/>
</dbReference>
<dbReference type="PANTHER" id="PTHR31339:SF9">
    <property type="entry name" value="PLASMIN AND FIBRONECTIN-BINDING PROTEIN A"/>
    <property type="match status" value="1"/>
</dbReference>
<reference evidence="5" key="2">
    <citation type="submission" date="2023-04" db="EMBL/GenBank/DDBJ databases">
        <title>Paracnuella aquatica gen. nov., sp. nov., a member of the family Chitinophagaceae isolated from a hot spring.</title>
        <authorList>
            <person name="Wang C."/>
        </authorList>
    </citation>
    <scope>NUCLEOTIDE SEQUENCE</scope>
    <source>
        <strain evidence="5">LB-8</strain>
    </source>
</reference>
<dbReference type="InterPro" id="IPR000743">
    <property type="entry name" value="Glyco_hydro_28"/>
</dbReference>
<evidence type="ECO:0000313" key="6">
    <source>
        <dbReference type="Proteomes" id="UP001155483"/>
    </source>
</evidence>
<evidence type="ECO:0000256" key="4">
    <source>
        <dbReference type="RuleBase" id="RU361169"/>
    </source>
</evidence>
<evidence type="ECO:0000256" key="3">
    <source>
        <dbReference type="ARBA" id="ARBA00023295"/>
    </source>
</evidence>
<dbReference type="PANTHER" id="PTHR31339">
    <property type="entry name" value="PECTIN LYASE-RELATED"/>
    <property type="match status" value="1"/>
</dbReference>
<comment type="similarity">
    <text evidence="1 4">Belongs to the glycosyl hydrolase 28 family.</text>
</comment>
<organism evidence="5 6">
    <name type="scientific">Paraflavisolibacter caeni</name>
    <dbReference type="NCBI Taxonomy" id="2982496"/>
    <lineage>
        <taxon>Bacteria</taxon>
        <taxon>Pseudomonadati</taxon>
        <taxon>Bacteroidota</taxon>
        <taxon>Chitinophagia</taxon>
        <taxon>Chitinophagales</taxon>
        <taxon>Chitinophagaceae</taxon>
        <taxon>Paraflavisolibacter</taxon>
    </lineage>
</organism>